<accession>A0ABV4YGS8</accession>
<keyword evidence="2" id="KW-1185">Reference proteome</keyword>
<proteinExistence type="predicted"/>
<sequence length="227" mass="26810">MSKIIYDVIQRFEVENGVPRLVSTNIQVIQGGEDLLSLAISMLTEMGFYEKFEEKRTSQYIGYRLKNPGKGDKRYQLVLAQRKETLYISISKGVLEQESLKIEECLGPSNYDYPYGDTDYEFNILGIIWVIPSKEDIFLQSIKDKYQTVFRGDTRGEFRLYYYDEISEQMIYEKPENFNIEDFADRETYLILTEDKLFPYAWQVSISSKEVLREFITNFTKIIMKPK</sequence>
<reference evidence="1 2" key="1">
    <citation type="submission" date="2024-09" db="EMBL/GenBank/DDBJ databases">
        <title>Floridaenema gen nov. (Aerosakkonemataceae, Aerosakkonematales ord. nov., Cyanobacteria) from benthic tropical and subtropical fresh waters, with the description of four new species.</title>
        <authorList>
            <person name="Moretto J.A."/>
            <person name="Berthold D.E."/>
            <person name="Lefler F.W."/>
            <person name="Huang I.-S."/>
            <person name="Laughinghouse H. IV."/>
        </authorList>
    </citation>
    <scope>NUCLEOTIDE SEQUENCE [LARGE SCALE GENOMIC DNA]</scope>
    <source>
        <strain evidence="1 2">BLCC-F154</strain>
    </source>
</reference>
<dbReference type="Proteomes" id="UP001576776">
    <property type="component" value="Unassembled WGS sequence"/>
</dbReference>
<dbReference type="RefSeq" id="WP_413259505.1">
    <property type="nucleotide sequence ID" value="NZ_JBHFNS010000082.1"/>
</dbReference>
<name>A0ABV4YGS8_9CYAN</name>
<gene>
    <name evidence="1" type="ORF">ACE1B6_22455</name>
</gene>
<organism evidence="1 2">
    <name type="scientific">Floridaenema fluviatile BLCC-F154</name>
    <dbReference type="NCBI Taxonomy" id="3153640"/>
    <lineage>
        <taxon>Bacteria</taxon>
        <taxon>Bacillati</taxon>
        <taxon>Cyanobacteriota</taxon>
        <taxon>Cyanophyceae</taxon>
        <taxon>Oscillatoriophycideae</taxon>
        <taxon>Aerosakkonematales</taxon>
        <taxon>Aerosakkonemataceae</taxon>
        <taxon>Floridanema</taxon>
        <taxon>Floridanema fluviatile</taxon>
    </lineage>
</organism>
<protein>
    <submittedName>
        <fullName evidence="1">Uncharacterized protein</fullName>
    </submittedName>
</protein>
<comment type="caution">
    <text evidence="1">The sequence shown here is derived from an EMBL/GenBank/DDBJ whole genome shotgun (WGS) entry which is preliminary data.</text>
</comment>
<evidence type="ECO:0000313" key="1">
    <source>
        <dbReference type="EMBL" id="MFB2938019.1"/>
    </source>
</evidence>
<dbReference type="EMBL" id="JBHFNS010000082">
    <property type="protein sequence ID" value="MFB2938019.1"/>
    <property type="molecule type" value="Genomic_DNA"/>
</dbReference>
<evidence type="ECO:0000313" key="2">
    <source>
        <dbReference type="Proteomes" id="UP001576776"/>
    </source>
</evidence>